<name>A0A3E4W054_9BACT</name>
<sequence>MKKNFNYILTALLFCLLTVSCQDNENWRIIPYEPEPEAPLEGPAELRIAGDQQGWNPEAEVIGKLYPVKNDEGEMAGDYAGYVHLNSQFKICPNASWDGAYGVGDDTPAGSMTVGDGLNNLTVSEPGYYYVKCNINDLTWSADVVNFGVIGSATPGQWDEDTDLVYDETDLKLKVTITLTDGEIKFRANDEWNVPNGDFGAGEEEGKLAAGAGNIAVSAGTYQIVVDLSTPDYSYEMIAQ</sequence>
<dbReference type="EMBL" id="QSTF01000052">
    <property type="protein sequence ID" value="RGM35585.1"/>
    <property type="molecule type" value="Genomic_DNA"/>
</dbReference>
<proteinExistence type="predicted"/>
<dbReference type="Proteomes" id="UP000260780">
    <property type="component" value="Unassembled WGS sequence"/>
</dbReference>
<evidence type="ECO:0008006" key="5">
    <source>
        <dbReference type="Google" id="ProtNLM"/>
    </source>
</evidence>
<evidence type="ECO:0000313" key="1">
    <source>
        <dbReference type="EMBL" id="RGM35585.1"/>
    </source>
</evidence>
<evidence type="ECO:0000313" key="3">
    <source>
        <dbReference type="Proteomes" id="UP000260780"/>
    </source>
</evidence>
<protein>
    <recommendedName>
        <fullName evidence="5">SusF/SusE family outer membrane protein</fullName>
    </recommendedName>
</protein>
<dbReference type="CDD" id="cd12956">
    <property type="entry name" value="CBM_SusE-F_like"/>
    <property type="match status" value="1"/>
</dbReference>
<reference evidence="3 4" key="1">
    <citation type="submission" date="2018-08" db="EMBL/GenBank/DDBJ databases">
        <title>A genome reference for cultivated species of the human gut microbiota.</title>
        <authorList>
            <person name="Zou Y."/>
            <person name="Xue W."/>
            <person name="Luo G."/>
        </authorList>
    </citation>
    <scope>NUCLEOTIDE SEQUENCE [LARGE SCALE GENOMIC DNA]</scope>
    <source>
        <strain evidence="2 4">AF24-16AC</strain>
        <strain evidence="1 3">OM08-14</strain>
    </source>
</reference>
<dbReference type="EMBL" id="QRUY01000012">
    <property type="protein sequence ID" value="RGS07974.1"/>
    <property type="molecule type" value="Genomic_DNA"/>
</dbReference>
<evidence type="ECO:0000313" key="2">
    <source>
        <dbReference type="EMBL" id="RGS07974.1"/>
    </source>
</evidence>
<dbReference type="CDD" id="cd12967">
    <property type="entry name" value="CBM_SusE-F_like_u1"/>
    <property type="match status" value="1"/>
</dbReference>
<gene>
    <name evidence="2" type="ORF">DWY14_06910</name>
    <name evidence="1" type="ORF">DXC17_14650</name>
</gene>
<organism evidence="1 3">
    <name type="scientific">Phocaeicola plebeius</name>
    <dbReference type="NCBI Taxonomy" id="310297"/>
    <lineage>
        <taxon>Bacteria</taxon>
        <taxon>Pseudomonadati</taxon>
        <taxon>Bacteroidota</taxon>
        <taxon>Bacteroidia</taxon>
        <taxon>Bacteroidales</taxon>
        <taxon>Bacteroidaceae</taxon>
        <taxon>Phocaeicola</taxon>
    </lineage>
</organism>
<dbReference type="Gene3D" id="2.60.40.3620">
    <property type="match status" value="2"/>
</dbReference>
<accession>A0A3E4W054</accession>
<comment type="caution">
    <text evidence="1">The sequence shown here is derived from an EMBL/GenBank/DDBJ whole genome shotgun (WGS) entry which is preliminary data.</text>
</comment>
<dbReference type="RefSeq" id="WP_117748411.1">
    <property type="nucleotide sequence ID" value="NZ_CATVWJ010000041.1"/>
</dbReference>
<dbReference type="Proteomes" id="UP000285750">
    <property type="component" value="Unassembled WGS sequence"/>
</dbReference>
<evidence type="ECO:0000313" key="4">
    <source>
        <dbReference type="Proteomes" id="UP000285750"/>
    </source>
</evidence>
<dbReference type="AlphaFoldDB" id="A0A3E4W054"/>
<dbReference type="PROSITE" id="PS51257">
    <property type="entry name" value="PROKAR_LIPOPROTEIN"/>
    <property type="match status" value="1"/>
</dbReference>